<dbReference type="EMBL" id="PGCJ01000626">
    <property type="protein sequence ID" value="PLW25341.1"/>
    <property type="molecule type" value="Genomic_DNA"/>
</dbReference>
<accession>A0A2N5TIN2</accession>
<gene>
    <name evidence="3" type="ORF">PCANC_24942</name>
</gene>
<keyword evidence="2" id="KW-0732">Signal</keyword>
<feature type="region of interest" description="Disordered" evidence="1">
    <location>
        <begin position="50"/>
        <end position="69"/>
    </location>
</feature>
<proteinExistence type="predicted"/>
<protein>
    <submittedName>
        <fullName evidence="3">Uncharacterized protein</fullName>
    </submittedName>
</protein>
<organism evidence="3 4">
    <name type="scientific">Puccinia coronata f. sp. avenae</name>
    <dbReference type="NCBI Taxonomy" id="200324"/>
    <lineage>
        <taxon>Eukaryota</taxon>
        <taxon>Fungi</taxon>
        <taxon>Dikarya</taxon>
        <taxon>Basidiomycota</taxon>
        <taxon>Pucciniomycotina</taxon>
        <taxon>Pucciniomycetes</taxon>
        <taxon>Pucciniales</taxon>
        <taxon>Pucciniaceae</taxon>
        <taxon>Puccinia</taxon>
    </lineage>
</organism>
<dbReference type="Proteomes" id="UP000235388">
    <property type="component" value="Unassembled WGS sequence"/>
</dbReference>
<sequence>MMPFARRVFVLLQIATLRSAIPVEGVTGSSSKSLGQSREEFSPWKNQLNAFGSAPNSKSAPLNNQAENSVGPISLPQETLQRCNICSESGSAVTGKLGTTCSHFTQIIEDNDAEDEMKLSHLERLASRPKKWFRRLMVQLHGHHEDESGHCKRPDLGIEDSLNHLEQKFAFHDERLCCLERLASAPEIVVSRSEQLDQDTHARLVRLEERISCNFQRLRHLKRLD</sequence>
<feature type="chain" id="PRO_5014769235" evidence="2">
    <location>
        <begin position="21"/>
        <end position="225"/>
    </location>
</feature>
<evidence type="ECO:0000313" key="4">
    <source>
        <dbReference type="Proteomes" id="UP000235388"/>
    </source>
</evidence>
<comment type="caution">
    <text evidence="3">The sequence shown here is derived from an EMBL/GenBank/DDBJ whole genome shotgun (WGS) entry which is preliminary data.</text>
</comment>
<evidence type="ECO:0000256" key="2">
    <source>
        <dbReference type="SAM" id="SignalP"/>
    </source>
</evidence>
<dbReference type="AlphaFoldDB" id="A0A2N5TIN2"/>
<dbReference type="OrthoDB" id="8062037at2759"/>
<evidence type="ECO:0000256" key="1">
    <source>
        <dbReference type="SAM" id="MobiDB-lite"/>
    </source>
</evidence>
<feature type="compositionally biased region" description="Polar residues" evidence="1">
    <location>
        <begin position="50"/>
        <end position="68"/>
    </location>
</feature>
<evidence type="ECO:0000313" key="3">
    <source>
        <dbReference type="EMBL" id="PLW25341.1"/>
    </source>
</evidence>
<reference evidence="3 4" key="1">
    <citation type="submission" date="2017-11" db="EMBL/GenBank/DDBJ databases">
        <title>De novo assembly and phasing of dikaryotic genomes from two isolates of Puccinia coronata f. sp. avenae, the causal agent of oat crown rust.</title>
        <authorList>
            <person name="Miller M.E."/>
            <person name="Zhang Y."/>
            <person name="Omidvar V."/>
            <person name="Sperschneider J."/>
            <person name="Schwessinger B."/>
            <person name="Raley C."/>
            <person name="Palmer J.M."/>
            <person name="Garnica D."/>
            <person name="Upadhyaya N."/>
            <person name="Rathjen J."/>
            <person name="Taylor J.M."/>
            <person name="Park R.F."/>
            <person name="Dodds P.N."/>
            <person name="Hirsch C.D."/>
            <person name="Kianian S.F."/>
            <person name="Figueroa M."/>
        </authorList>
    </citation>
    <scope>NUCLEOTIDE SEQUENCE [LARGE SCALE GENOMIC DNA]</scope>
    <source>
        <strain evidence="3">12NC29</strain>
    </source>
</reference>
<feature type="signal peptide" evidence="2">
    <location>
        <begin position="1"/>
        <end position="20"/>
    </location>
</feature>
<name>A0A2N5TIN2_9BASI</name>
<keyword evidence="4" id="KW-1185">Reference proteome</keyword>